<protein>
    <recommendedName>
        <fullName evidence="4">Secreted protein</fullName>
    </recommendedName>
</protein>
<organism evidence="2 3">
    <name type="scientific">Rhizocola hellebori</name>
    <dbReference type="NCBI Taxonomy" id="1392758"/>
    <lineage>
        <taxon>Bacteria</taxon>
        <taxon>Bacillati</taxon>
        <taxon>Actinomycetota</taxon>
        <taxon>Actinomycetes</taxon>
        <taxon>Micromonosporales</taxon>
        <taxon>Micromonosporaceae</taxon>
        <taxon>Rhizocola</taxon>
    </lineage>
</organism>
<evidence type="ECO:0000313" key="3">
    <source>
        <dbReference type="Proteomes" id="UP000612899"/>
    </source>
</evidence>
<gene>
    <name evidence="2" type="ORF">Rhe02_63300</name>
</gene>
<comment type="caution">
    <text evidence="2">The sequence shown here is derived from an EMBL/GenBank/DDBJ whole genome shotgun (WGS) entry which is preliminary data.</text>
</comment>
<keyword evidence="3" id="KW-1185">Reference proteome</keyword>
<sequence>MISRSQAFGPRIAFVAAVAAALIGFTSTAAYAVYDAFHGEDEAWIIGGGVTLWVQDNECDNHGVYGEATWDNNLSYMSVHDSDGCGGNYAFANTFNGHPIQKFRVCEISKGCSAWRVV</sequence>
<evidence type="ECO:0000256" key="1">
    <source>
        <dbReference type="SAM" id="SignalP"/>
    </source>
</evidence>
<feature type="chain" id="PRO_5039679873" description="Secreted protein" evidence="1">
    <location>
        <begin position="33"/>
        <end position="118"/>
    </location>
</feature>
<accession>A0A8J3VJS6</accession>
<dbReference type="EMBL" id="BONY01000047">
    <property type="protein sequence ID" value="GIH08263.1"/>
    <property type="molecule type" value="Genomic_DNA"/>
</dbReference>
<dbReference type="AlphaFoldDB" id="A0A8J3VJS6"/>
<keyword evidence="1" id="KW-0732">Signal</keyword>
<proteinExistence type="predicted"/>
<dbReference type="Proteomes" id="UP000612899">
    <property type="component" value="Unassembled WGS sequence"/>
</dbReference>
<evidence type="ECO:0000313" key="2">
    <source>
        <dbReference type="EMBL" id="GIH08263.1"/>
    </source>
</evidence>
<evidence type="ECO:0008006" key="4">
    <source>
        <dbReference type="Google" id="ProtNLM"/>
    </source>
</evidence>
<dbReference type="RefSeq" id="WP_203912025.1">
    <property type="nucleotide sequence ID" value="NZ_BONY01000047.1"/>
</dbReference>
<reference evidence="2" key="1">
    <citation type="submission" date="2021-01" db="EMBL/GenBank/DDBJ databases">
        <title>Whole genome shotgun sequence of Rhizocola hellebori NBRC 109834.</title>
        <authorList>
            <person name="Komaki H."/>
            <person name="Tamura T."/>
        </authorList>
    </citation>
    <scope>NUCLEOTIDE SEQUENCE</scope>
    <source>
        <strain evidence="2">NBRC 109834</strain>
    </source>
</reference>
<name>A0A8J3VJS6_9ACTN</name>
<feature type="signal peptide" evidence="1">
    <location>
        <begin position="1"/>
        <end position="32"/>
    </location>
</feature>